<dbReference type="EMBL" id="CP009440">
    <property type="protein sequence ID" value="AJI52615.1"/>
    <property type="molecule type" value="Genomic_DNA"/>
</dbReference>
<reference evidence="2 3" key="1">
    <citation type="journal article" date="2015" name="Genome Announc.">
        <title>Genome sequencing of 18 francisella strains to aid in assay development and testing.</title>
        <authorList>
            <person name="Johnson S.L."/>
            <person name="Daligault H.E."/>
            <person name="Davenport K.W."/>
            <person name="Coyne S.R."/>
            <person name="Frey K.G."/>
            <person name="Koroleva G.I."/>
            <person name="Broomall S.M."/>
            <person name="Bishop-Lilly K.A."/>
            <person name="Bruce D.C."/>
            <person name="Chertkov O."/>
            <person name="Freitas T."/>
            <person name="Jaissle J."/>
            <person name="Ladner J.T."/>
            <person name="Rosenzweig C.N."/>
            <person name="Gibbons H.S."/>
            <person name="Palacios G.F."/>
            <person name="Redden C.L."/>
            <person name="Xu Y."/>
            <person name="Minogue T.D."/>
            <person name="Chain P.S."/>
        </authorList>
    </citation>
    <scope>NUCLEOTIDE SEQUENCE [LARGE SCALE GENOMIC DNA]</scope>
    <source>
        <strain evidence="2 3">GA01-2794</strain>
    </source>
</reference>
<accession>A0A0B6CUT7</accession>
<dbReference type="STRING" id="28110.KU46_234"/>
<evidence type="ECO:0000313" key="3">
    <source>
        <dbReference type="Proteomes" id="UP000031830"/>
    </source>
</evidence>
<dbReference type="InterPro" id="IPR029069">
    <property type="entry name" value="HotDog_dom_sf"/>
</dbReference>
<dbReference type="RefSeq" id="WP_044526845.1">
    <property type="nucleotide sequence ID" value="NZ_CP009440.1"/>
</dbReference>
<dbReference type="AlphaFoldDB" id="A0A0B6CUT7"/>
<gene>
    <name evidence="2" type="ORF">LA55_1801</name>
</gene>
<protein>
    <submittedName>
        <fullName evidence="2">FabA-like domain protein</fullName>
    </submittedName>
</protein>
<dbReference type="SUPFAM" id="SSF54637">
    <property type="entry name" value="Thioesterase/thiol ester dehydrase-isomerase"/>
    <property type="match status" value="1"/>
</dbReference>
<name>A0A0B6CUT7_9GAMM</name>
<dbReference type="OrthoDB" id="9812842at2"/>
<dbReference type="InterPro" id="IPR054545">
    <property type="entry name" value="ApeI-like"/>
</dbReference>
<dbReference type="Gene3D" id="3.10.129.10">
    <property type="entry name" value="Hotdog Thioesterase"/>
    <property type="match status" value="1"/>
</dbReference>
<dbReference type="Pfam" id="PF22818">
    <property type="entry name" value="ApeI-like"/>
    <property type="match status" value="1"/>
</dbReference>
<organism evidence="2 3">
    <name type="scientific">Francisella philomiragia</name>
    <dbReference type="NCBI Taxonomy" id="28110"/>
    <lineage>
        <taxon>Bacteria</taxon>
        <taxon>Pseudomonadati</taxon>
        <taxon>Pseudomonadota</taxon>
        <taxon>Gammaproteobacteria</taxon>
        <taxon>Thiotrichales</taxon>
        <taxon>Francisellaceae</taxon>
        <taxon>Francisella</taxon>
    </lineage>
</organism>
<dbReference type="KEGG" id="fpz:LA55_1801"/>
<feature type="domain" description="ApeI dehydratase-like" evidence="1">
    <location>
        <begin position="15"/>
        <end position="109"/>
    </location>
</feature>
<dbReference type="InterPro" id="IPR016962">
    <property type="entry name" value="Dehydrase_ECs4332_prd"/>
</dbReference>
<evidence type="ECO:0000259" key="1">
    <source>
        <dbReference type="Pfam" id="PF22818"/>
    </source>
</evidence>
<sequence>MNKHLKINNIQNIDDCCVLVSAQVLHECDFFKGHFQEQAILPGIAQVDFVINLASQIFGIDKLSFGNIPQVKFKKVILPNDDIEIKITNSNNTIAFEISVNNQTASQGKIKYDK</sequence>
<proteinExistence type="predicted"/>
<evidence type="ECO:0000313" key="2">
    <source>
        <dbReference type="EMBL" id="AJI52615.1"/>
    </source>
</evidence>
<dbReference type="PIRSF" id="PIRSF030962">
    <property type="entry name" value="Dehydrase_ECs4332_prd"/>
    <property type="match status" value="1"/>
</dbReference>
<dbReference type="Proteomes" id="UP000031830">
    <property type="component" value="Chromosome"/>
</dbReference>